<dbReference type="Proteomes" id="UP000008139">
    <property type="component" value="Chromosome"/>
</dbReference>
<protein>
    <submittedName>
        <fullName evidence="10">OmpA/MotB domain protein</fullName>
    </submittedName>
</protein>
<name>F2LUU1_HIPMA</name>
<dbReference type="OrthoDB" id="9783110at2"/>
<keyword evidence="3" id="KW-1003">Cell membrane</keyword>
<dbReference type="PANTHER" id="PTHR30329">
    <property type="entry name" value="STATOR ELEMENT OF FLAGELLAR MOTOR COMPLEX"/>
    <property type="match status" value="1"/>
</dbReference>
<dbReference type="GO" id="GO:0005886">
    <property type="term" value="C:plasma membrane"/>
    <property type="evidence" value="ECO:0007669"/>
    <property type="project" value="UniProtKB-SubCell"/>
</dbReference>
<dbReference type="PANTHER" id="PTHR30329:SF21">
    <property type="entry name" value="LIPOPROTEIN YIAD-RELATED"/>
    <property type="match status" value="1"/>
</dbReference>
<evidence type="ECO:0000313" key="11">
    <source>
        <dbReference type="Proteomes" id="UP000008139"/>
    </source>
</evidence>
<keyword evidence="5 8" id="KW-1133">Transmembrane helix</keyword>
<feature type="transmembrane region" description="Helical" evidence="8">
    <location>
        <begin position="34"/>
        <end position="53"/>
    </location>
</feature>
<dbReference type="KEGG" id="hmr:Hipma_0576"/>
<evidence type="ECO:0000256" key="4">
    <source>
        <dbReference type="ARBA" id="ARBA00022692"/>
    </source>
</evidence>
<dbReference type="STRING" id="760142.Hipma_0576"/>
<dbReference type="RefSeq" id="WP_013681587.1">
    <property type="nucleotide sequence ID" value="NC_015318.1"/>
</dbReference>
<dbReference type="Gene3D" id="3.30.1330.60">
    <property type="entry name" value="OmpA-like domain"/>
    <property type="match status" value="1"/>
</dbReference>
<dbReference type="AlphaFoldDB" id="F2LUU1"/>
<dbReference type="InterPro" id="IPR006665">
    <property type="entry name" value="OmpA-like"/>
</dbReference>
<dbReference type="HOGENOM" id="CLU_016890_3_1_7"/>
<evidence type="ECO:0000256" key="8">
    <source>
        <dbReference type="SAM" id="Phobius"/>
    </source>
</evidence>
<evidence type="ECO:0000256" key="5">
    <source>
        <dbReference type="ARBA" id="ARBA00022989"/>
    </source>
</evidence>
<dbReference type="InterPro" id="IPR050330">
    <property type="entry name" value="Bact_OuterMem_StrucFunc"/>
</dbReference>
<dbReference type="InterPro" id="IPR036737">
    <property type="entry name" value="OmpA-like_sf"/>
</dbReference>
<dbReference type="CDD" id="cd07185">
    <property type="entry name" value="OmpA_C-like"/>
    <property type="match status" value="1"/>
</dbReference>
<dbReference type="InterPro" id="IPR025713">
    <property type="entry name" value="MotB-like_N_dom"/>
</dbReference>
<evidence type="ECO:0000256" key="2">
    <source>
        <dbReference type="ARBA" id="ARBA00008914"/>
    </source>
</evidence>
<reference evidence="11" key="2">
    <citation type="submission" date="2011-03" db="EMBL/GenBank/DDBJ databases">
        <title>The complete genome of Hippea maritima DSM 10411.</title>
        <authorList>
            <consortium name="US DOE Joint Genome Institute (JGI-PGF)"/>
            <person name="Lucas S."/>
            <person name="Copeland A."/>
            <person name="Lapidus A."/>
            <person name="Bruce D."/>
            <person name="Goodwin L."/>
            <person name="Pitluck S."/>
            <person name="Peters L."/>
            <person name="Kyrpides N."/>
            <person name="Mavromatis K."/>
            <person name="Pagani I."/>
            <person name="Ivanova N."/>
            <person name="Mikhailova N."/>
            <person name="Lu M."/>
            <person name="Detter J.C."/>
            <person name="Tapia R."/>
            <person name="Han C."/>
            <person name="Land M."/>
            <person name="Hauser L."/>
            <person name="Markowitz V."/>
            <person name="Cheng J.-F."/>
            <person name="Hugenholtz P."/>
            <person name="Woyke T."/>
            <person name="Wu D."/>
            <person name="Spring S."/>
            <person name="Schroeder M."/>
            <person name="Brambilla E."/>
            <person name="Klenk H.-P."/>
            <person name="Eisen J.A."/>
        </authorList>
    </citation>
    <scope>NUCLEOTIDE SEQUENCE [LARGE SCALE GENOMIC DNA]</scope>
    <source>
        <strain evidence="11">ATCC 700847 / DSM 10411 / MH2</strain>
    </source>
</reference>
<keyword evidence="11" id="KW-1185">Reference proteome</keyword>
<keyword evidence="6 7" id="KW-0472">Membrane</keyword>
<evidence type="ECO:0000256" key="6">
    <source>
        <dbReference type="ARBA" id="ARBA00023136"/>
    </source>
</evidence>
<evidence type="ECO:0000259" key="9">
    <source>
        <dbReference type="PROSITE" id="PS51123"/>
    </source>
</evidence>
<dbReference type="eggNOG" id="COG1360">
    <property type="taxonomic scope" value="Bacteria"/>
</dbReference>
<feature type="domain" description="OmpA-like" evidence="9">
    <location>
        <begin position="170"/>
        <end position="287"/>
    </location>
</feature>
<dbReference type="PROSITE" id="PS51123">
    <property type="entry name" value="OMPA_2"/>
    <property type="match status" value="1"/>
</dbReference>
<organism evidence="10 11">
    <name type="scientific">Hippea maritima (strain ATCC 700847 / DSM 10411 / MH2)</name>
    <dbReference type="NCBI Taxonomy" id="760142"/>
    <lineage>
        <taxon>Bacteria</taxon>
        <taxon>Pseudomonadati</taxon>
        <taxon>Campylobacterota</taxon>
        <taxon>Desulfurellia</taxon>
        <taxon>Desulfurellales</taxon>
        <taxon>Hippeaceae</taxon>
        <taxon>Hippea</taxon>
    </lineage>
</organism>
<comment type="similarity">
    <text evidence="2">Belongs to the MotB family.</text>
</comment>
<gene>
    <name evidence="10" type="ordered locus">Hipma_0576</name>
</gene>
<dbReference type="EMBL" id="CP002606">
    <property type="protein sequence ID" value="AEA33546.1"/>
    <property type="molecule type" value="Genomic_DNA"/>
</dbReference>
<evidence type="ECO:0000256" key="7">
    <source>
        <dbReference type="PROSITE-ProRule" id="PRU00473"/>
    </source>
</evidence>
<dbReference type="SUPFAM" id="SSF103088">
    <property type="entry name" value="OmpA-like"/>
    <property type="match status" value="1"/>
</dbReference>
<reference evidence="10 11" key="1">
    <citation type="journal article" date="2011" name="Stand. Genomic Sci.">
        <title>Complete genome sequence of the thermophilic sulfur-reducer Hippea maritima type strain (MH(2)).</title>
        <authorList>
            <person name="Huntemann M."/>
            <person name="Lu M."/>
            <person name="Nolan M."/>
            <person name="Lapidus A."/>
            <person name="Lucas S."/>
            <person name="Hammon N."/>
            <person name="Deshpande S."/>
            <person name="Cheng J.F."/>
            <person name="Tapia R."/>
            <person name="Han C."/>
            <person name="Goodwin L."/>
            <person name="Pitluck S."/>
            <person name="Liolios K."/>
            <person name="Pagani I."/>
            <person name="Ivanova N."/>
            <person name="Ovchinikova G."/>
            <person name="Pati A."/>
            <person name="Chen A."/>
            <person name="Palaniappan K."/>
            <person name="Land M."/>
            <person name="Hauser L."/>
            <person name="Jeffries C.D."/>
            <person name="Detter J.C."/>
            <person name="Brambilla E.M."/>
            <person name="Rohde M."/>
            <person name="Spring S."/>
            <person name="Goker M."/>
            <person name="Woyke T."/>
            <person name="Bristow J."/>
            <person name="Eisen J.A."/>
            <person name="Markowitz V."/>
            <person name="Hugenholtz P."/>
            <person name="Kyrpides N.C."/>
            <person name="Klenk H.P."/>
            <person name="Mavromatis K."/>
        </authorList>
    </citation>
    <scope>NUCLEOTIDE SEQUENCE [LARGE SCALE GENOMIC DNA]</scope>
    <source>
        <strain evidence="11">ATCC 700847 / DSM 10411 / MH2</strain>
    </source>
</reference>
<dbReference type="Pfam" id="PF00691">
    <property type="entry name" value="OmpA"/>
    <property type="match status" value="1"/>
</dbReference>
<sequence length="287" mass="31874">MAEENQEGGIVKKCKKCKCEEGGGSAWEVAYGDFMTSMMAFFLVMWLIAATNVKQRKVLSTYFTQPGATSLTEGSSMLPSKGVFDIGSRSLTVSQRIPEMPLPSVQPQKTLKGRGLIPKVLRKSGGGIGQSKQTMNLYNIMKKIQQVIASKKELLQYRNQIKMEITEEGLRIVIFDKNKRPMFYPGSDKLEPWAKEVLDIVAKQLADISNKITIEGHTDANPYVIGGLSNWDLSTMRANAARREIQTNGVSVSRFDSIVGYGDTRPVPGTDPKDPINRRIVILVKKI</sequence>
<proteinExistence type="inferred from homology"/>
<keyword evidence="4 8" id="KW-0812">Transmembrane</keyword>
<accession>F2LUU1</accession>
<comment type="subcellular location">
    <subcellularLocation>
        <location evidence="1">Cell membrane</location>
        <topology evidence="1">Single-pass membrane protein</topology>
    </subcellularLocation>
</comment>
<dbReference type="FunCoup" id="F2LUU1">
    <property type="interactions" value="141"/>
</dbReference>
<evidence type="ECO:0000256" key="1">
    <source>
        <dbReference type="ARBA" id="ARBA00004162"/>
    </source>
</evidence>
<dbReference type="Pfam" id="PF13677">
    <property type="entry name" value="MotB_plug"/>
    <property type="match status" value="1"/>
</dbReference>
<evidence type="ECO:0000313" key="10">
    <source>
        <dbReference type="EMBL" id="AEA33546.1"/>
    </source>
</evidence>
<dbReference type="InParanoid" id="F2LUU1"/>
<evidence type="ECO:0000256" key="3">
    <source>
        <dbReference type="ARBA" id="ARBA00022475"/>
    </source>
</evidence>